<dbReference type="AlphaFoldDB" id="A0A8H4W851"/>
<keyword evidence="1" id="KW-0472">Membrane</keyword>
<reference evidence="2 3" key="1">
    <citation type="submission" date="2020-03" db="EMBL/GenBank/DDBJ databases">
        <title>Draft Genome Sequence of Cudoniella acicularis.</title>
        <authorList>
            <person name="Buettner E."/>
            <person name="Kellner H."/>
        </authorList>
    </citation>
    <scope>NUCLEOTIDE SEQUENCE [LARGE SCALE GENOMIC DNA]</scope>
    <source>
        <strain evidence="2 3">DSM 108380</strain>
    </source>
</reference>
<dbReference type="EMBL" id="JAAMPI010000007">
    <property type="protein sequence ID" value="KAF4637873.1"/>
    <property type="molecule type" value="Genomic_DNA"/>
</dbReference>
<proteinExistence type="predicted"/>
<dbReference type="Proteomes" id="UP000566819">
    <property type="component" value="Unassembled WGS sequence"/>
</dbReference>
<keyword evidence="1" id="KW-1133">Transmembrane helix</keyword>
<evidence type="ECO:0000313" key="2">
    <source>
        <dbReference type="EMBL" id="KAF4637873.1"/>
    </source>
</evidence>
<comment type="caution">
    <text evidence="2">The sequence shown here is derived from an EMBL/GenBank/DDBJ whole genome shotgun (WGS) entry which is preliminary data.</text>
</comment>
<evidence type="ECO:0000256" key="1">
    <source>
        <dbReference type="SAM" id="Phobius"/>
    </source>
</evidence>
<keyword evidence="3" id="KW-1185">Reference proteome</keyword>
<keyword evidence="1" id="KW-0812">Transmembrane</keyword>
<protein>
    <submittedName>
        <fullName evidence="2">Uncharacterized protein</fullName>
    </submittedName>
</protein>
<gene>
    <name evidence="2" type="ORF">G7Y89_g200</name>
</gene>
<feature type="transmembrane region" description="Helical" evidence="1">
    <location>
        <begin position="6"/>
        <end position="31"/>
    </location>
</feature>
<accession>A0A8H4W851</accession>
<evidence type="ECO:0000313" key="3">
    <source>
        <dbReference type="Proteomes" id="UP000566819"/>
    </source>
</evidence>
<dbReference type="OrthoDB" id="3439813at2759"/>
<organism evidence="2 3">
    <name type="scientific">Cudoniella acicularis</name>
    <dbReference type="NCBI Taxonomy" id="354080"/>
    <lineage>
        <taxon>Eukaryota</taxon>
        <taxon>Fungi</taxon>
        <taxon>Dikarya</taxon>
        <taxon>Ascomycota</taxon>
        <taxon>Pezizomycotina</taxon>
        <taxon>Leotiomycetes</taxon>
        <taxon>Helotiales</taxon>
        <taxon>Tricladiaceae</taxon>
        <taxon>Cudoniella</taxon>
    </lineage>
</organism>
<sequence>MVQSRSWLKIGALVAFSSAGLCCAVLTINLLTQDKTAKAGIVTLTFNFTDIHLPNPLIKQRAIPGSDLIQSLQSDAASVLTVATAAAGSKIQSAIGAVETAVEAKIPRNCSLGTRQFCVGFSDHTNCTDLSSDISDIIPEAVIV</sequence>
<name>A0A8H4W851_9HELO</name>